<dbReference type="Pfam" id="PF04500">
    <property type="entry name" value="FLYWCH"/>
    <property type="match status" value="1"/>
</dbReference>
<gene>
    <name evidence="6" type="ORF">g.9671</name>
</gene>
<dbReference type="Pfam" id="PF10551">
    <property type="entry name" value="MULE"/>
    <property type="match status" value="1"/>
</dbReference>
<feature type="domain" description="FLYWCH-type" evidence="4">
    <location>
        <begin position="11"/>
        <end position="68"/>
    </location>
</feature>
<sequence>MAEERDFVVEKNKRGFDTILYEGYRYNKIKRVNQDQSTCWRCVKRNECNASITVDVNLTTIIRKSHHTCQADHLGNELFIKTNIVKREVCKNLGPIKRIFEDIFDGINDASAGPSRLPTFHDKKDCFYNARKRYLGADRLSFNKLEDVVIPEALSENFLVAEDGTEEKILIFMTKLSKKVMRKARLWFGDGTFKSVPRPFYQLFTLHMDLNSDKNTTNIVPILYALLPNKNQRTYIRLFEIIKKLGFKIHHFKCDYEIAIMNAVKYVFQESNVSGCYYHYQRAVWKKAKELKVNRTSVERRIVRMAAILPLLPAQFIPQGRQLILEKMESIHTDTMQQFRNYYERQWFRLSPSMLSCANQRHRTTNSLEGWHHRLNVLIPQRPSLFYFIQKLRKEAQHCNTRITNSLFQNLRKNRRNRDIDFDKKYRKIVRKLQSGELTVENFLKKVIYIQLLI</sequence>
<evidence type="ECO:0000259" key="5">
    <source>
        <dbReference type="Pfam" id="PF10551"/>
    </source>
</evidence>
<evidence type="ECO:0000256" key="3">
    <source>
        <dbReference type="ARBA" id="ARBA00022833"/>
    </source>
</evidence>
<evidence type="ECO:0008006" key="7">
    <source>
        <dbReference type="Google" id="ProtNLM"/>
    </source>
</evidence>
<evidence type="ECO:0000256" key="2">
    <source>
        <dbReference type="ARBA" id="ARBA00022771"/>
    </source>
</evidence>
<evidence type="ECO:0000259" key="4">
    <source>
        <dbReference type="Pfam" id="PF04500"/>
    </source>
</evidence>
<dbReference type="PANTHER" id="PTHR47160:SF8">
    <property type="entry name" value="MULE TRANSPOSASE DOMAIN-CONTAINING PROTEIN"/>
    <property type="match status" value="1"/>
</dbReference>
<reference evidence="6" key="1">
    <citation type="submission" date="2015-09" db="EMBL/GenBank/DDBJ databases">
        <title>De novo assembly of Pectinophora gossypiella (Pink Bollworm) gut transcriptome.</title>
        <authorList>
            <person name="Tassone E.E."/>
        </authorList>
    </citation>
    <scope>NUCLEOTIDE SEQUENCE</scope>
</reference>
<protein>
    <recommendedName>
        <fullName evidence="7">FLYWCH-type domain-containing protein</fullName>
    </recommendedName>
</protein>
<accession>A0A1E1WV05</accession>
<evidence type="ECO:0000256" key="1">
    <source>
        <dbReference type="ARBA" id="ARBA00022723"/>
    </source>
</evidence>
<organism evidence="6">
    <name type="scientific">Pectinophora gossypiella</name>
    <name type="common">Cotton pink bollworm</name>
    <name type="synonym">Depressaria gossypiella</name>
    <dbReference type="NCBI Taxonomy" id="13191"/>
    <lineage>
        <taxon>Eukaryota</taxon>
        <taxon>Metazoa</taxon>
        <taxon>Ecdysozoa</taxon>
        <taxon>Arthropoda</taxon>
        <taxon>Hexapoda</taxon>
        <taxon>Insecta</taxon>
        <taxon>Pterygota</taxon>
        <taxon>Neoptera</taxon>
        <taxon>Endopterygota</taxon>
        <taxon>Lepidoptera</taxon>
        <taxon>Glossata</taxon>
        <taxon>Ditrysia</taxon>
        <taxon>Gelechioidea</taxon>
        <taxon>Gelechiidae</taxon>
        <taxon>Apatetrinae</taxon>
        <taxon>Pectinophora</taxon>
    </lineage>
</organism>
<keyword evidence="1" id="KW-0479">Metal-binding</keyword>
<name>A0A1E1WV05_PECGO</name>
<keyword evidence="3" id="KW-0862">Zinc</keyword>
<dbReference type="Gene3D" id="2.20.25.240">
    <property type="match status" value="1"/>
</dbReference>
<dbReference type="InterPro" id="IPR018289">
    <property type="entry name" value="MULE_transposase_dom"/>
</dbReference>
<dbReference type="PANTHER" id="PTHR47160">
    <property type="entry name" value="PUTATIVE-RELATED"/>
    <property type="match status" value="1"/>
</dbReference>
<dbReference type="InterPro" id="IPR007588">
    <property type="entry name" value="Znf_FLYWCH"/>
</dbReference>
<evidence type="ECO:0000313" key="6">
    <source>
        <dbReference type="EMBL" id="JAT90777.1"/>
    </source>
</evidence>
<dbReference type="GO" id="GO:0008270">
    <property type="term" value="F:zinc ion binding"/>
    <property type="evidence" value="ECO:0007669"/>
    <property type="project" value="UniProtKB-KW"/>
</dbReference>
<dbReference type="EMBL" id="GDQN01000277">
    <property type="protein sequence ID" value="JAT90777.1"/>
    <property type="molecule type" value="Transcribed_RNA"/>
</dbReference>
<proteinExistence type="predicted"/>
<keyword evidence="2" id="KW-0863">Zinc-finger</keyword>
<dbReference type="AlphaFoldDB" id="A0A1E1WV05"/>
<feature type="domain" description="MULE transposase" evidence="5">
    <location>
        <begin position="188"/>
        <end position="279"/>
    </location>
</feature>
<dbReference type="OrthoDB" id="6931832at2759"/>